<feature type="domain" description="Solute-binding protein family 5" evidence="2">
    <location>
        <begin position="208"/>
        <end position="504"/>
    </location>
</feature>
<dbReference type="Gene3D" id="3.10.105.10">
    <property type="entry name" value="Dipeptide-binding Protein, Domain 3"/>
    <property type="match status" value="1"/>
</dbReference>
<protein>
    <recommendedName>
        <fullName evidence="6">MarR-like DNA-binding transcriptional regulator SgrR of sgrS sRNA</fullName>
    </recommendedName>
</protein>
<keyword evidence="1" id="KW-0238">DNA-binding</keyword>
<reference evidence="4 5" key="1">
    <citation type="submission" date="2018-04" db="EMBL/GenBank/DDBJ databases">
        <title>Paenibacillus taichungensis Genome sequencing and assembly.</title>
        <authorList>
            <person name="Xu J."/>
            <person name="Rensing C."/>
            <person name="Mazhar H.S."/>
        </authorList>
    </citation>
    <scope>NUCLEOTIDE SEQUENCE [LARGE SCALE GENOMIC DNA]</scope>
    <source>
        <strain evidence="4 5">NC1</strain>
    </source>
</reference>
<dbReference type="Gene3D" id="3.40.190.10">
    <property type="entry name" value="Periplasmic binding protein-like II"/>
    <property type="match status" value="1"/>
</dbReference>
<dbReference type="SUPFAM" id="SSF53850">
    <property type="entry name" value="Periplasmic binding protein-like II"/>
    <property type="match status" value="1"/>
</dbReference>
<comment type="caution">
    <text evidence="4">The sequence shown here is derived from an EMBL/GenBank/DDBJ whole genome shotgun (WGS) entry which is preliminary data.</text>
</comment>
<evidence type="ECO:0000313" key="5">
    <source>
        <dbReference type="Proteomes" id="UP000250642"/>
    </source>
</evidence>
<dbReference type="EMBL" id="QEVW01000002">
    <property type="protein sequence ID" value="RAW19129.1"/>
    <property type="molecule type" value="Genomic_DNA"/>
</dbReference>
<dbReference type="InterPro" id="IPR039424">
    <property type="entry name" value="SBP_5"/>
</dbReference>
<name>A0A329R523_9BACL</name>
<dbReference type="PANTHER" id="PTHR30290">
    <property type="entry name" value="PERIPLASMIC BINDING COMPONENT OF ABC TRANSPORTER"/>
    <property type="match status" value="1"/>
</dbReference>
<organism evidence="4 5">
    <name type="scientific">Paenibacillus taichungensis</name>
    <dbReference type="NCBI Taxonomy" id="484184"/>
    <lineage>
        <taxon>Bacteria</taxon>
        <taxon>Bacillati</taxon>
        <taxon>Bacillota</taxon>
        <taxon>Bacilli</taxon>
        <taxon>Bacillales</taxon>
        <taxon>Paenibacillaceae</taxon>
        <taxon>Paenibacillus</taxon>
    </lineage>
</organism>
<dbReference type="Pfam" id="PF12793">
    <property type="entry name" value="SgrR_N"/>
    <property type="match status" value="1"/>
</dbReference>
<feature type="domain" description="Transcriptional regulator SgrR N-terminal HTH" evidence="3">
    <location>
        <begin position="37"/>
        <end position="149"/>
    </location>
</feature>
<sequence>MYLSIMEENLKKNCRSVRVNFVFYSGEGKAGIVVEVMDHYIQLRMAFSNVDEEEEIHTTIGELANHLCCTMRNMNLIMNKFMDHGWIRWSPQRGRGKTSVLVFCHPLLQAVQERFDQLLQGNKLEEAYVLASTMPFSMREILLQGLQGQFGLRSDHGARGRVDTLRIPQETAFETLDPTRAYMWGEVGIVAQVFDRLVQYNAERQVCEPSLAVAWESNPDGTEWTFYLHKGILFHHGRMLDAEDVRYTFERIISDQENPCRALFGSIHHIETFDELTVRFVLRFPNFMFPDLMSSMNASILPHDVELDPMHPIGTGPYRLTRNHPKLLVLEVFPSYFRGRAFIDRVEIWQLPQTGLVESVIKQDLFPDGQARAVQHEVQGGVYMTFNMRKAGPQQDLYFRQAVQQLMDPQEMMGALAHSGVQAAYSLVRDNSKEKRVLERIELKPTALSADASLVRASELLQRSSYAGQIVSVWVEEGEKMETDMAWFAHRCALIGLKVSVTPGNPVDAVYHDEFASYDVIYTGEVFDEHVTLSLLTMYTFHNTLFLMALDDERKSELERECRHVVMIQDSAERLRTLMTLEERLIQEALLLPTYSFREEHAHHVSLQDYRVVAFGMPDLRRLWVKRSPNTEEDTASYPAYIPLW</sequence>
<dbReference type="GO" id="GO:1904680">
    <property type="term" value="F:peptide transmembrane transporter activity"/>
    <property type="evidence" value="ECO:0007669"/>
    <property type="project" value="TreeGrafter"/>
</dbReference>
<dbReference type="Proteomes" id="UP000250642">
    <property type="component" value="Unassembled WGS sequence"/>
</dbReference>
<evidence type="ECO:0000256" key="1">
    <source>
        <dbReference type="ARBA" id="ARBA00023125"/>
    </source>
</evidence>
<dbReference type="InterPro" id="IPR000914">
    <property type="entry name" value="SBP_5_dom"/>
</dbReference>
<dbReference type="AlphaFoldDB" id="A0A329R523"/>
<evidence type="ECO:0000259" key="3">
    <source>
        <dbReference type="Pfam" id="PF12793"/>
    </source>
</evidence>
<dbReference type="Pfam" id="PF00496">
    <property type="entry name" value="SBP_bac_5"/>
    <property type="match status" value="1"/>
</dbReference>
<evidence type="ECO:0000313" key="4">
    <source>
        <dbReference type="EMBL" id="RAW19129.1"/>
    </source>
</evidence>
<evidence type="ECO:0008006" key="6">
    <source>
        <dbReference type="Google" id="ProtNLM"/>
    </source>
</evidence>
<accession>A0A329R523</accession>
<dbReference type="GO" id="GO:0003677">
    <property type="term" value="F:DNA binding"/>
    <property type="evidence" value="ECO:0007669"/>
    <property type="project" value="UniProtKB-KW"/>
</dbReference>
<gene>
    <name evidence="4" type="ORF">DC345_03055</name>
</gene>
<dbReference type="InterPro" id="IPR025370">
    <property type="entry name" value="SgrR_HTH_N"/>
</dbReference>
<dbReference type="GO" id="GO:0015833">
    <property type="term" value="P:peptide transport"/>
    <property type="evidence" value="ECO:0007669"/>
    <property type="project" value="TreeGrafter"/>
</dbReference>
<dbReference type="PANTHER" id="PTHR30290:SF72">
    <property type="entry name" value="HTH-TYPE TRANSCRIPTIONAL REGULATOR SGRR"/>
    <property type="match status" value="1"/>
</dbReference>
<proteinExistence type="predicted"/>
<evidence type="ECO:0000259" key="2">
    <source>
        <dbReference type="Pfam" id="PF00496"/>
    </source>
</evidence>